<dbReference type="EMBL" id="JBJQND010000003">
    <property type="protein sequence ID" value="KAL3881890.1"/>
    <property type="molecule type" value="Genomic_DNA"/>
</dbReference>
<dbReference type="SUPFAM" id="SSF49265">
    <property type="entry name" value="Fibronectin type III"/>
    <property type="match status" value="1"/>
</dbReference>
<evidence type="ECO:0008006" key="3">
    <source>
        <dbReference type="Google" id="ProtNLM"/>
    </source>
</evidence>
<dbReference type="InterPro" id="IPR003961">
    <property type="entry name" value="FN3_dom"/>
</dbReference>
<keyword evidence="2" id="KW-1185">Reference proteome</keyword>
<dbReference type="CDD" id="cd00063">
    <property type="entry name" value="FN3"/>
    <property type="match status" value="1"/>
</dbReference>
<feature type="non-terminal residue" evidence="1">
    <location>
        <position position="52"/>
    </location>
</feature>
<reference evidence="1 2" key="1">
    <citation type="submission" date="2024-11" db="EMBL/GenBank/DDBJ databases">
        <title>Chromosome-level genome assembly of the freshwater bivalve Anodonta woodiana.</title>
        <authorList>
            <person name="Chen X."/>
        </authorList>
    </citation>
    <scope>NUCLEOTIDE SEQUENCE [LARGE SCALE GENOMIC DNA]</scope>
    <source>
        <strain evidence="1">MN2024</strain>
        <tissue evidence="1">Gills</tissue>
    </source>
</reference>
<dbReference type="Proteomes" id="UP001634394">
    <property type="component" value="Unassembled WGS sequence"/>
</dbReference>
<name>A0ABD3XAG7_SINWO</name>
<feature type="non-terminal residue" evidence="1">
    <location>
        <position position="1"/>
    </location>
</feature>
<gene>
    <name evidence="1" type="ORF">ACJMK2_028277</name>
</gene>
<organism evidence="1 2">
    <name type="scientific">Sinanodonta woodiana</name>
    <name type="common">Chinese pond mussel</name>
    <name type="synonym">Anodonta woodiana</name>
    <dbReference type="NCBI Taxonomy" id="1069815"/>
    <lineage>
        <taxon>Eukaryota</taxon>
        <taxon>Metazoa</taxon>
        <taxon>Spiralia</taxon>
        <taxon>Lophotrochozoa</taxon>
        <taxon>Mollusca</taxon>
        <taxon>Bivalvia</taxon>
        <taxon>Autobranchia</taxon>
        <taxon>Heteroconchia</taxon>
        <taxon>Palaeoheterodonta</taxon>
        <taxon>Unionida</taxon>
        <taxon>Unionoidea</taxon>
        <taxon>Unionidae</taxon>
        <taxon>Unioninae</taxon>
        <taxon>Sinanodonta</taxon>
    </lineage>
</organism>
<accession>A0ABD3XAG7</accession>
<protein>
    <recommendedName>
        <fullName evidence="3">Fibronectin type-III domain-containing protein</fullName>
    </recommendedName>
</protein>
<comment type="caution">
    <text evidence="1">The sequence shown here is derived from an EMBL/GenBank/DDBJ whole genome shotgun (WGS) entry which is preliminary data.</text>
</comment>
<evidence type="ECO:0000313" key="1">
    <source>
        <dbReference type="EMBL" id="KAL3881890.1"/>
    </source>
</evidence>
<dbReference type="InterPro" id="IPR013783">
    <property type="entry name" value="Ig-like_fold"/>
</dbReference>
<proteinExistence type="predicted"/>
<dbReference type="InterPro" id="IPR036116">
    <property type="entry name" value="FN3_sf"/>
</dbReference>
<evidence type="ECO:0000313" key="2">
    <source>
        <dbReference type="Proteomes" id="UP001634394"/>
    </source>
</evidence>
<sequence>PGNVTNLTVNPTTSTEIIVNWTAPVIRPGKTVYIVKVRDMIKGTIVQHLTAD</sequence>
<dbReference type="Gene3D" id="2.60.40.10">
    <property type="entry name" value="Immunoglobulins"/>
    <property type="match status" value="1"/>
</dbReference>
<dbReference type="AlphaFoldDB" id="A0ABD3XAG7"/>